<dbReference type="OrthoDB" id="7505548at2"/>
<evidence type="ECO:0000313" key="2">
    <source>
        <dbReference type="Proteomes" id="UP000184387"/>
    </source>
</evidence>
<dbReference type="AlphaFoldDB" id="A0A1M6QNW7"/>
<reference evidence="1 2" key="1">
    <citation type="submission" date="2016-11" db="EMBL/GenBank/DDBJ databases">
        <authorList>
            <person name="Jaros S."/>
            <person name="Januszkiewicz K."/>
            <person name="Wedrychowicz H."/>
        </authorList>
    </citation>
    <scope>NUCLEOTIDE SEQUENCE [LARGE SCALE GENOMIC DNA]</scope>
    <source>
        <strain evidence="1 2">DSM 14916</strain>
    </source>
</reference>
<dbReference type="Proteomes" id="UP000184387">
    <property type="component" value="Unassembled WGS sequence"/>
</dbReference>
<organism evidence="1 2">
    <name type="scientific">Muricoccus roseus</name>
    <dbReference type="NCBI Taxonomy" id="198092"/>
    <lineage>
        <taxon>Bacteria</taxon>
        <taxon>Pseudomonadati</taxon>
        <taxon>Pseudomonadota</taxon>
        <taxon>Alphaproteobacteria</taxon>
        <taxon>Acetobacterales</taxon>
        <taxon>Roseomonadaceae</taxon>
        <taxon>Muricoccus</taxon>
    </lineage>
</organism>
<accession>A0A1M6QNW7</accession>
<dbReference type="EMBL" id="FQZF01000037">
    <property type="protein sequence ID" value="SHK21780.1"/>
    <property type="molecule type" value="Genomic_DNA"/>
</dbReference>
<sequence>MAIVACVSPPSASRIAITVMKSEASPALCPFFGKCDGIWIVDTSTGVTEFRANPQRTPAALCDLILSANPGRLICSFIGDVEKRRLCSAGVDVRLGSCVNAIEELVASFQQLTVA</sequence>
<dbReference type="InterPro" id="IPR036105">
    <property type="entry name" value="DiNase_FeMo-co_biosyn_sf"/>
</dbReference>
<dbReference type="RefSeq" id="WP_073139077.1">
    <property type="nucleotide sequence ID" value="NZ_FQZF01000037.1"/>
</dbReference>
<gene>
    <name evidence="1" type="ORF">SAMN02745194_04457</name>
</gene>
<name>A0A1M6QNW7_9PROT</name>
<evidence type="ECO:0000313" key="1">
    <source>
        <dbReference type="EMBL" id="SHK21780.1"/>
    </source>
</evidence>
<keyword evidence="2" id="KW-1185">Reference proteome</keyword>
<proteinExistence type="predicted"/>
<dbReference type="Gene3D" id="3.30.420.130">
    <property type="entry name" value="Dinitrogenase iron-molybdenum cofactor biosynthesis domain"/>
    <property type="match status" value="1"/>
</dbReference>
<protein>
    <submittedName>
        <fullName evidence="1">Predicted Fe-Mo cluster-binding protein, NifX family</fullName>
    </submittedName>
</protein>
<dbReference type="SUPFAM" id="SSF53146">
    <property type="entry name" value="Nitrogenase accessory factor-like"/>
    <property type="match status" value="1"/>
</dbReference>